<gene>
    <name evidence="1" type="ORF">AYI70_g930</name>
</gene>
<keyword evidence="2" id="KW-1185">Reference proteome</keyword>
<sequence length="80" mass="9236">MENISILKNQSAYFNTQNESHITKKNSSNLVFQDQLYEPENNALISSLEKNQENYIKLLSYPVGFQPYSIGFESLAFQIL</sequence>
<dbReference type="EMBL" id="LSSN01000179">
    <property type="protein sequence ID" value="OMJ25390.1"/>
    <property type="molecule type" value="Genomic_DNA"/>
</dbReference>
<evidence type="ECO:0000313" key="1">
    <source>
        <dbReference type="EMBL" id="OMJ25390.1"/>
    </source>
</evidence>
<organism evidence="1 2">
    <name type="scientific">Smittium culicis</name>
    <dbReference type="NCBI Taxonomy" id="133412"/>
    <lineage>
        <taxon>Eukaryota</taxon>
        <taxon>Fungi</taxon>
        <taxon>Fungi incertae sedis</taxon>
        <taxon>Zoopagomycota</taxon>
        <taxon>Kickxellomycotina</taxon>
        <taxon>Harpellomycetes</taxon>
        <taxon>Harpellales</taxon>
        <taxon>Legeriomycetaceae</taxon>
        <taxon>Smittium</taxon>
    </lineage>
</organism>
<dbReference type="OrthoDB" id="10433653at2759"/>
<comment type="caution">
    <text evidence="1">The sequence shown here is derived from an EMBL/GenBank/DDBJ whole genome shotgun (WGS) entry which is preliminary data.</text>
</comment>
<reference evidence="1 2" key="1">
    <citation type="submission" date="2017-01" db="EMBL/GenBank/DDBJ databases">
        <authorList>
            <person name="Mah S.A."/>
            <person name="Swanson W.J."/>
            <person name="Moy G.W."/>
            <person name="Vacquier V.D."/>
        </authorList>
    </citation>
    <scope>NUCLEOTIDE SEQUENCE [LARGE SCALE GENOMIC DNA]</scope>
    <source>
        <strain evidence="1 2">GSMNP</strain>
    </source>
</reference>
<evidence type="ECO:0000313" key="2">
    <source>
        <dbReference type="Proteomes" id="UP000187283"/>
    </source>
</evidence>
<protein>
    <submittedName>
        <fullName evidence="1">Uncharacterized protein</fullName>
    </submittedName>
</protein>
<accession>A0A1R1YES9</accession>
<dbReference type="AlphaFoldDB" id="A0A1R1YES9"/>
<dbReference type="Proteomes" id="UP000187283">
    <property type="component" value="Unassembled WGS sequence"/>
</dbReference>
<proteinExistence type="predicted"/>
<name>A0A1R1YES9_9FUNG</name>